<keyword evidence="1" id="KW-1133">Transmembrane helix</keyword>
<feature type="transmembrane region" description="Helical" evidence="1">
    <location>
        <begin position="38"/>
        <end position="54"/>
    </location>
</feature>
<reference evidence="2 3" key="1">
    <citation type="submission" date="2019-08" db="EMBL/GenBank/DDBJ databases">
        <title>The genome of the soybean aphid Biotype 1, its phylome, world population structure and adaptation to the North American continent.</title>
        <authorList>
            <person name="Giordano R."/>
            <person name="Donthu R.K."/>
            <person name="Hernandez A.G."/>
            <person name="Wright C.L."/>
            <person name="Zimin A.V."/>
        </authorList>
    </citation>
    <scope>NUCLEOTIDE SEQUENCE [LARGE SCALE GENOMIC DNA]</scope>
    <source>
        <tissue evidence="2">Whole aphids</tissue>
    </source>
</reference>
<organism evidence="2 3">
    <name type="scientific">Aphis glycines</name>
    <name type="common">Soybean aphid</name>
    <dbReference type="NCBI Taxonomy" id="307491"/>
    <lineage>
        <taxon>Eukaryota</taxon>
        <taxon>Metazoa</taxon>
        <taxon>Ecdysozoa</taxon>
        <taxon>Arthropoda</taxon>
        <taxon>Hexapoda</taxon>
        <taxon>Insecta</taxon>
        <taxon>Pterygota</taxon>
        <taxon>Neoptera</taxon>
        <taxon>Paraneoptera</taxon>
        <taxon>Hemiptera</taxon>
        <taxon>Sternorrhyncha</taxon>
        <taxon>Aphidomorpha</taxon>
        <taxon>Aphidoidea</taxon>
        <taxon>Aphididae</taxon>
        <taxon>Aphidini</taxon>
        <taxon>Aphis</taxon>
        <taxon>Aphis</taxon>
    </lineage>
</organism>
<dbReference type="AlphaFoldDB" id="A0A6G0T499"/>
<accession>A0A6G0T499</accession>
<evidence type="ECO:0000313" key="2">
    <source>
        <dbReference type="EMBL" id="KAE9525165.1"/>
    </source>
</evidence>
<protein>
    <submittedName>
        <fullName evidence="2">Uncharacterized protein</fullName>
    </submittedName>
</protein>
<name>A0A6G0T499_APHGL</name>
<keyword evidence="3" id="KW-1185">Reference proteome</keyword>
<evidence type="ECO:0000313" key="3">
    <source>
        <dbReference type="Proteomes" id="UP000475862"/>
    </source>
</evidence>
<comment type="caution">
    <text evidence="2">The sequence shown here is derived from an EMBL/GenBank/DDBJ whole genome shotgun (WGS) entry which is preliminary data.</text>
</comment>
<gene>
    <name evidence="2" type="ORF">AGLY_014409</name>
</gene>
<dbReference type="Proteomes" id="UP000475862">
    <property type="component" value="Unassembled WGS sequence"/>
</dbReference>
<keyword evidence="1" id="KW-0812">Transmembrane</keyword>
<proteinExistence type="predicted"/>
<dbReference type="EMBL" id="VYZN01000063">
    <property type="protein sequence ID" value="KAE9525165.1"/>
    <property type="molecule type" value="Genomic_DNA"/>
</dbReference>
<evidence type="ECO:0000256" key="1">
    <source>
        <dbReference type="SAM" id="Phobius"/>
    </source>
</evidence>
<sequence>MHINIRMSYNNVTLRGLNSVILGIIRIMRLLKNRKKEIVLLMLHIICVVVWMYYNDISRSRAIPADFFCIFKVDGIAICIPIVAFRYLCVYDKLCEWEYSLTPKIKTTIMDDGYQSYSYTITTYDQHSYVKCLDNLVQDTMYMNLKQQQIMILFTLYGRIEYCCHTRFNHIQIVKPNRNIHIDFKLFEP</sequence>
<keyword evidence="1" id="KW-0472">Membrane</keyword>